<evidence type="ECO:0000256" key="1">
    <source>
        <dbReference type="SAM" id="SignalP"/>
    </source>
</evidence>
<reference evidence="2 3" key="1">
    <citation type="submission" date="2019-12" db="EMBL/GenBank/DDBJ databases">
        <authorList>
            <person name="Alioto T."/>
            <person name="Alioto T."/>
            <person name="Gomez Garrido J."/>
        </authorList>
    </citation>
    <scope>NUCLEOTIDE SEQUENCE [LARGE SCALE GENOMIC DNA]</scope>
</reference>
<comment type="caution">
    <text evidence="2">The sequence shown here is derived from an EMBL/GenBank/DDBJ whole genome shotgun (WGS) entry which is preliminary data.</text>
</comment>
<organism evidence="2 3">
    <name type="scientific">Olea europaea subsp. europaea</name>
    <dbReference type="NCBI Taxonomy" id="158383"/>
    <lineage>
        <taxon>Eukaryota</taxon>
        <taxon>Viridiplantae</taxon>
        <taxon>Streptophyta</taxon>
        <taxon>Embryophyta</taxon>
        <taxon>Tracheophyta</taxon>
        <taxon>Spermatophyta</taxon>
        <taxon>Magnoliopsida</taxon>
        <taxon>eudicotyledons</taxon>
        <taxon>Gunneridae</taxon>
        <taxon>Pentapetalae</taxon>
        <taxon>asterids</taxon>
        <taxon>lamiids</taxon>
        <taxon>Lamiales</taxon>
        <taxon>Oleaceae</taxon>
        <taxon>Oleeae</taxon>
        <taxon>Olea</taxon>
    </lineage>
</organism>
<sequence length="60" mass="6699">WSWRIIYLGGWLQQLALCTGVLSRPRISAATDLRATQWGQLPLKVKSKVTLDLHLGLAPT</sequence>
<keyword evidence="1" id="KW-0732">Signal</keyword>
<gene>
    <name evidence="2" type="ORF">OLEA9_A003531</name>
</gene>
<dbReference type="EMBL" id="CACTIH010004585">
    <property type="protein sequence ID" value="CAA2991034.1"/>
    <property type="molecule type" value="Genomic_DNA"/>
</dbReference>
<protein>
    <submittedName>
        <fullName evidence="2">Uncharacterized protein</fullName>
    </submittedName>
</protein>
<evidence type="ECO:0000313" key="3">
    <source>
        <dbReference type="Proteomes" id="UP000594638"/>
    </source>
</evidence>
<dbReference type="Gramene" id="OE9A003531T1">
    <property type="protein sequence ID" value="OE9A003531C1"/>
    <property type="gene ID" value="OE9A003531"/>
</dbReference>
<accession>A0A8S0SEJ9</accession>
<feature type="signal peptide" evidence="1">
    <location>
        <begin position="1"/>
        <end position="18"/>
    </location>
</feature>
<feature type="chain" id="PRO_5035907460" evidence="1">
    <location>
        <begin position="19"/>
        <end position="60"/>
    </location>
</feature>
<dbReference type="AlphaFoldDB" id="A0A8S0SEJ9"/>
<dbReference type="Proteomes" id="UP000594638">
    <property type="component" value="Unassembled WGS sequence"/>
</dbReference>
<feature type="non-terminal residue" evidence="2">
    <location>
        <position position="60"/>
    </location>
</feature>
<keyword evidence="3" id="KW-1185">Reference proteome</keyword>
<evidence type="ECO:0000313" key="2">
    <source>
        <dbReference type="EMBL" id="CAA2991034.1"/>
    </source>
</evidence>
<proteinExistence type="predicted"/>
<name>A0A8S0SEJ9_OLEEU</name>
<feature type="non-terminal residue" evidence="2">
    <location>
        <position position="1"/>
    </location>
</feature>